<proteinExistence type="predicted"/>
<dbReference type="Proteomes" id="UP000801492">
    <property type="component" value="Unassembled WGS sequence"/>
</dbReference>
<accession>A0A8K0C8B0</accession>
<reference evidence="1" key="1">
    <citation type="submission" date="2019-08" db="EMBL/GenBank/DDBJ databases">
        <title>The genome of the North American firefly Photinus pyralis.</title>
        <authorList>
            <consortium name="Photinus pyralis genome working group"/>
            <person name="Fallon T.R."/>
            <person name="Sander Lower S.E."/>
            <person name="Weng J.-K."/>
        </authorList>
    </citation>
    <scope>NUCLEOTIDE SEQUENCE</scope>
    <source>
        <strain evidence="1">TRF0915ILg1</strain>
        <tissue evidence="1">Whole body</tissue>
    </source>
</reference>
<gene>
    <name evidence="1" type="ORF">ILUMI_24884</name>
</gene>
<evidence type="ECO:0000313" key="2">
    <source>
        <dbReference type="Proteomes" id="UP000801492"/>
    </source>
</evidence>
<name>A0A8K0C8B0_IGNLU</name>
<dbReference type="OrthoDB" id="8197645at2759"/>
<comment type="caution">
    <text evidence="1">The sequence shown here is derived from an EMBL/GenBank/DDBJ whole genome shotgun (WGS) entry which is preliminary data.</text>
</comment>
<dbReference type="AlphaFoldDB" id="A0A8K0C8B0"/>
<evidence type="ECO:0000313" key="1">
    <source>
        <dbReference type="EMBL" id="KAF2881284.1"/>
    </source>
</evidence>
<protein>
    <submittedName>
        <fullName evidence="1">Uncharacterized protein</fullName>
    </submittedName>
</protein>
<keyword evidence="2" id="KW-1185">Reference proteome</keyword>
<organism evidence="1 2">
    <name type="scientific">Ignelater luminosus</name>
    <name type="common">Cucubano</name>
    <name type="synonym">Pyrophorus luminosus</name>
    <dbReference type="NCBI Taxonomy" id="2038154"/>
    <lineage>
        <taxon>Eukaryota</taxon>
        <taxon>Metazoa</taxon>
        <taxon>Ecdysozoa</taxon>
        <taxon>Arthropoda</taxon>
        <taxon>Hexapoda</taxon>
        <taxon>Insecta</taxon>
        <taxon>Pterygota</taxon>
        <taxon>Neoptera</taxon>
        <taxon>Endopterygota</taxon>
        <taxon>Coleoptera</taxon>
        <taxon>Polyphaga</taxon>
        <taxon>Elateriformia</taxon>
        <taxon>Elateroidea</taxon>
        <taxon>Elateridae</taxon>
        <taxon>Agrypninae</taxon>
        <taxon>Pyrophorini</taxon>
        <taxon>Ignelater</taxon>
    </lineage>
</organism>
<dbReference type="EMBL" id="VTPC01090825">
    <property type="protein sequence ID" value="KAF2881284.1"/>
    <property type="molecule type" value="Genomic_DNA"/>
</dbReference>
<sequence length="113" mass="12834">MFSYFILDNPNVEYCKIQQPVKQNQIKTIKEMQDIFIALPATNEVTDEDSGDEDTGGFLNNLPHSQLVSEAEAVLSNNVHTGSNTYDFSRYSTRKDRKWTDGDLVDPIKKDTS</sequence>